<dbReference type="EMBL" id="BMYK01000031">
    <property type="protein sequence ID" value="GHD00249.1"/>
    <property type="molecule type" value="Genomic_DNA"/>
</dbReference>
<keyword evidence="3" id="KW-1185">Reference proteome</keyword>
<feature type="compositionally biased region" description="Basic and acidic residues" evidence="1">
    <location>
        <begin position="21"/>
        <end position="36"/>
    </location>
</feature>
<name>A0ABQ3GCE3_9BURK</name>
<proteinExistence type="predicted"/>
<gene>
    <name evidence="2" type="ORF">GCM10007320_57540</name>
</gene>
<dbReference type="Proteomes" id="UP000626210">
    <property type="component" value="Unassembled WGS sequence"/>
</dbReference>
<accession>A0ABQ3GCE3</accession>
<comment type="caution">
    <text evidence="2">The sequence shown here is derived from an EMBL/GenBank/DDBJ whole genome shotgun (WGS) entry which is preliminary data.</text>
</comment>
<protein>
    <submittedName>
        <fullName evidence="2">Uncharacterized protein</fullName>
    </submittedName>
</protein>
<evidence type="ECO:0000313" key="2">
    <source>
        <dbReference type="EMBL" id="GHD00249.1"/>
    </source>
</evidence>
<sequence>MALQSAQRGAGASAVSANEAGLRRADSRRHPAERQAPRFVNGHVPYLHGAWRPRSDHEGGAAAPSSHCSASGATPALRIASRSGRGAANR</sequence>
<organism evidence="2 3">
    <name type="scientific">Pseudorhodoferax aquiterrae</name>
    <dbReference type="NCBI Taxonomy" id="747304"/>
    <lineage>
        <taxon>Bacteria</taxon>
        <taxon>Pseudomonadati</taxon>
        <taxon>Pseudomonadota</taxon>
        <taxon>Betaproteobacteria</taxon>
        <taxon>Burkholderiales</taxon>
        <taxon>Comamonadaceae</taxon>
    </lineage>
</organism>
<reference evidence="3" key="1">
    <citation type="journal article" date="2019" name="Int. J. Syst. Evol. Microbiol.">
        <title>The Global Catalogue of Microorganisms (GCM) 10K type strain sequencing project: providing services to taxonomists for standard genome sequencing and annotation.</title>
        <authorList>
            <consortium name="The Broad Institute Genomics Platform"/>
            <consortium name="The Broad Institute Genome Sequencing Center for Infectious Disease"/>
            <person name="Wu L."/>
            <person name="Ma J."/>
        </authorList>
    </citation>
    <scope>NUCLEOTIDE SEQUENCE [LARGE SCALE GENOMIC DNA]</scope>
    <source>
        <strain evidence="3">KCTC 23314</strain>
    </source>
</reference>
<evidence type="ECO:0000313" key="3">
    <source>
        <dbReference type="Proteomes" id="UP000626210"/>
    </source>
</evidence>
<feature type="region of interest" description="Disordered" evidence="1">
    <location>
        <begin position="1"/>
        <end position="90"/>
    </location>
</feature>
<evidence type="ECO:0000256" key="1">
    <source>
        <dbReference type="SAM" id="MobiDB-lite"/>
    </source>
</evidence>